<dbReference type="EMBL" id="FWEW01000817">
    <property type="protein sequence ID" value="SLM35807.1"/>
    <property type="molecule type" value="Genomic_DNA"/>
</dbReference>
<feature type="region of interest" description="Disordered" evidence="1">
    <location>
        <begin position="73"/>
        <end position="119"/>
    </location>
</feature>
<dbReference type="Proteomes" id="UP000192927">
    <property type="component" value="Unassembled WGS sequence"/>
</dbReference>
<evidence type="ECO:0000256" key="1">
    <source>
        <dbReference type="SAM" id="MobiDB-lite"/>
    </source>
</evidence>
<evidence type="ECO:0000313" key="2">
    <source>
        <dbReference type="EMBL" id="SLM35807.1"/>
    </source>
</evidence>
<sequence>MATTFAPLSSPMRQHFGLLNGSSLRHFTNIKDRQNALPPTLSSPVKRCHSSFTVNDVDSENIDPSVFSFPAKKFKQSDGSPITSARPNTPQPPLELERQTAPSAAPAAAGRSPKSNRIGILSRRRVSASPFTRIDPPMFARSQDAVPFSIDAALLGTISYKAKPQPPVVASTSEHSVSEGRMFKIHEDTAEDEEGNLLDHSTYTLNISDDESRQAAKDRGKENIPPLNFSDPLSRSVAATARPVSRQDTMIDEPRSPLGDLDTRDYWAEGCDVSSYYIIPAETSNVNLMEEPVKAKPLVKDYNPVIQTERKVSARSQEMWKDLLAQIETKKSSAAAALPVAEGTSNNEAPTEIWESKSAMGEDDVAAEDHRHHLVAALQEGKEAVETVQDLLMA</sequence>
<dbReference type="AlphaFoldDB" id="A0A1W5CY57"/>
<accession>A0A1W5CY57</accession>
<proteinExistence type="predicted"/>
<feature type="region of interest" description="Disordered" evidence="1">
    <location>
        <begin position="205"/>
        <end position="257"/>
    </location>
</feature>
<feature type="compositionally biased region" description="Basic and acidic residues" evidence="1">
    <location>
        <begin position="210"/>
        <end position="222"/>
    </location>
</feature>
<organism evidence="2 3">
    <name type="scientific">Lasallia pustulata</name>
    <dbReference type="NCBI Taxonomy" id="136370"/>
    <lineage>
        <taxon>Eukaryota</taxon>
        <taxon>Fungi</taxon>
        <taxon>Dikarya</taxon>
        <taxon>Ascomycota</taxon>
        <taxon>Pezizomycotina</taxon>
        <taxon>Lecanoromycetes</taxon>
        <taxon>OSLEUM clade</taxon>
        <taxon>Umbilicariomycetidae</taxon>
        <taxon>Umbilicariales</taxon>
        <taxon>Umbilicariaceae</taxon>
        <taxon>Lasallia</taxon>
    </lineage>
</organism>
<feature type="compositionally biased region" description="Polar residues" evidence="1">
    <location>
        <begin position="77"/>
        <end position="88"/>
    </location>
</feature>
<protein>
    <submittedName>
        <fullName evidence="2">Uncharacterized protein</fullName>
    </submittedName>
</protein>
<keyword evidence="3" id="KW-1185">Reference proteome</keyword>
<name>A0A1W5CY57_9LECA</name>
<evidence type="ECO:0000313" key="3">
    <source>
        <dbReference type="Proteomes" id="UP000192927"/>
    </source>
</evidence>
<reference evidence="3" key="1">
    <citation type="submission" date="2017-03" db="EMBL/GenBank/DDBJ databases">
        <authorList>
            <person name="Sharma R."/>
            <person name="Thines M."/>
        </authorList>
    </citation>
    <scope>NUCLEOTIDE SEQUENCE [LARGE SCALE GENOMIC DNA]</scope>
</reference>